<dbReference type="NCBIfam" id="TIGR04183">
    <property type="entry name" value="Por_Secre_tail"/>
    <property type="match status" value="1"/>
</dbReference>
<feature type="chain" id="PRO_5047348370" evidence="2">
    <location>
        <begin position="19"/>
        <end position="1130"/>
    </location>
</feature>
<accession>A0ABX5PWH8</accession>
<dbReference type="RefSeq" id="WP_015364151.1">
    <property type="nucleotide sequence ID" value="NZ_QKZR01000004.1"/>
</dbReference>
<dbReference type="Pfam" id="PF18962">
    <property type="entry name" value="Por_Secre_tail"/>
    <property type="match status" value="1"/>
</dbReference>
<feature type="domain" description="Secretion system C-terminal sorting" evidence="3">
    <location>
        <begin position="1054"/>
        <end position="1128"/>
    </location>
</feature>
<protein>
    <submittedName>
        <fullName evidence="4">Secreted protein (Por secretion system target)</fullName>
    </submittedName>
</protein>
<feature type="signal peptide" evidence="2">
    <location>
        <begin position="1"/>
        <end position="18"/>
    </location>
</feature>
<proteinExistence type="predicted"/>
<evidence type="ECO:0000313" key="4">
    <source>
        <dbReference type="EMBL" id="PZX39214.1"/>
    </source>
</evidence>
<organism evidence="4 5">
    <name type="scientific">Nonlabens dokdonensis</name>
    <dbReference type="NCBI Taxonomy" id="328515"/>
    <lineage>
        <taxon>Bacteria</taxon>
        <taxon>Pseudomonadati</taxon>
        <taxon>Bacteroidota</taxon>
        <taxon>Flavobacteriia</taxon>
        <taxon>Flavobacteriales</taxon>
        <taxon>Flavobacteriaceae</taxon>
        <taxon>Nonlabens</taxon>
    </lineage>
</organism>
<evidence type="ECO:0000256" key="1">
    <source>
        <dbReference type="ARBA" id="ARBA00022729"/>
    </source>
</evidence>
<name>A0ABX5PWH8_9FLAO</name>
<gene>
    <name evidence="4" type="ORF">LX97_02580</name>
</gene>
<dbReference type="InterPro" id="IPR026444">
    <property type="entry name" value="Secre_tail"/>
</dbReference>
<keyword evidence="1 2" id="KW-0732">Signal</keyword>
<evidence type="ECO:0000313" key="5">
    <source>
        <dbReference type="Proteomes" id="UP000248584"/>
    </source>
</evidence>
<evidence type="ECO:0000256" key="2">
    <source>
        <dbReference type="SAM" id="SignalP"/>
    </source>
</evidence>
<reference evidence="4 5" key="1">
    <citation type="submission" date="2018-06" db="EMBL/GenBank/DDBJ databases">
        <title>Genomic Encyclopedia of Archaeal and Bacterial Type Strains, Phase II (KMG-II): from individual species to whole genera.</title>
        <authorList>
            <person name="Goeker M."/>
        </authorList>
    </citation>
    <scope>NUCLEOTIDE SEQUENCE [LARGE SCALE GENOMIC DNA]</scope>
    <source>
        <strain evidence="4 5">DSM 17205</strain>
    </source>
</reference>
<dbReference type="Proteomes" id="UP000248584">
    <property type="component" value="Unassembled WGS sequence"/>
</dbReference>
<sequence>MKKILLLAAFCAAVFSNAQTIIYNADFSNNGDGFPDHTSSAPPVAGPTSVGPFGLSPNSWELSYSTTPSTDGSANSFKVVSGELQSDDWGGQGIFLSQNIDVSSISSTNIMATGVNSGANDDNFTYFYILDGGSRVETSIGASSNGDSINYSVVGLDVSSATSLIVGFEFNENGGGDGYDISVFQVTDTSSTSNPAPVISNIDINPSSPTSSDLVGVAADVTDAEGLSNVEIQYGFSPGVYDQAPITMMLDRGDTYFAQIPTQADGTNVYFQIVATDNVMNVMDRETTTSAEQSYLVQDPVAISVIINEMSQGSGGSKEWAELLVVQNNLDMRGFELGDNDDGSFTSFVTFSNDMAWSAVSAGTIIVVYNASDVDGVITPDTDFSDLSVTIASNNATYFTGSWGSFGNSDGDDTAVIRDASSNIIHDMAITHPNASVESPGSGNAKGYNSNLVSLSELAMEANWSTVAASNATPGFGNGDLNNALISNLRGIPYYVYNNSSWTPSTPEGNSTTSNNVLIAEGSIAFTGDVDMNNLTLLGSSSLDLGANTLNLVGDVSSPAGSTLMGSEASINFAGVDLQNLNVDNIILENLILNNANGVSLNGAVSLEGVLTLSNGALNTNSNLKLTSSAGKSAVVAPVLSGSIIGDVTVEQYYSDKRAYRLVGSTVETSTGSIFDNWQQSGLNPGDLGYESGFGTHITGGTLANGFDQSGSNAVSMFTYSNVSQVWQGVTNTNANSLSPGNAYRLFIRGDRSVSLTTANAPSTSTILRTKGALSNSFVDINNLSTTDGAFNFIANPYQAQVNFATLMADADTEDINETVYYAWDPTIGDNGAYVTYDFGLSMNNVGGSEVDQFLQPGQAVFVVTSEDGDNAGLTPGMRFKQSFKVSSTDTNNVYRNSNNGEMIAISLYKDTELNTGLARDGVIMGFDANQVIDAGAVKFQNPDENLAISKNNQFLSILKSNTPSDGEIINLELNGLTGNDYTVEVNNDFSSLQAIWVDHYLLTETVLNQGLNSFSVVFDPSQPSSYAADRFSIKFSDSTLSVDDSAFAKAVTLYPNPLGNSILTIENLDSGQDVNIKVLNSLGQVVKSFKESPANGVIEIKNLQILESGIYLLNIEQATRTVVKRFIKN</sequence>
<dbReference type="EMBL" id="QKZR01000004">
    <property type="protein sequence ID" value="PZX39214.1"/>
    <property type="molecule type" value="Genomic_DNA"/>
</dbReference>
<comment type="caution">
    <text evidence="4">The sequence shown here is derived from an EMBL/GenBank/DDBJ whole genome shotgun (WGS) entry which is preliminary data.</text>
</comment>
<keyword evidence="5" id="KW-1185">Reference proteome</keyword>
<evidence type="ECO:0000259" key="3">
    <source>
        <dbReference type="Pfam" id="PF18962"/>
    </source>
</evidence>